<evidence type="ECO:0000256" key="3">
    <source>
        <dbReference type="ARBA" id="ARBA00022714"/>
    </source>
</evidence>
<name>A0A381YS81_9ZZZZ</name>
<feature type="domain" description="4Fe-4S ferredoxin-type" evidence="11">
    <location>
        <begin position="218"/>
        <end position="247"/>
    </location>
</feature>
<dbReference type="InterPro" id="IPR054351">
    <property type="entry name" value="NADH_UbQ_OxRdtase_ferredoxin"/>
</dbReference>
<dbReference type="GO" id="GO:0048038">
    <property type="term" value="F:quinone binding"/>
    <property type="evidence" value="ECO:0007669"/>
    <property type="project" value="UniProtKB-KW"/>
</dbReference>
<feature type="domain" description="4Fe-4S Mo/W bis-MGD-type" evidence="12">
    <location>
        <begin position="253"/>
        <end position="310"/>
    </location>
</feature>
<dbReference type="InterPro" id="IPR001041">
    <property type="entry name" value="2Fe-2S_ferredoxin-type"/>
</dbReference>
<dbReference type="PANTHER" id="PTHR43105">
    <property type="entry name" value="RESPIRATORY NITRATE REDUCTASE"/>
    <property type="match status" value="1"/>
</dbReference>
<dbReference type="GO" id="GO:0008137">
    <property type="term" value="F:NADH dehydrogenase (ubiquinone) activity"/>
    <property type="evidence" value="ECO:0007669"/>
    <property type="project" value="InterPro"/>
</dbReference>
<evidence type="ECO:0000259" key="11">
    <source>
        <dbReference type="PROSITE" id="PS51379"/>
    </source>
</evidence>
<dbReference type="Pfam" id="PF04879">
    <property type="entry name" value="Molybdop_Fe4S4"/>
    <property type="match status" value="1"/>
</dbReference>
<gene>
    <name evidence="14" type="ORF">METZ01_LOCUS132674</name>
</gene>
<evidence type="ECO:0000256" key="6">
    <source>
        <dbReference type="ARBA" id="ARBA00022737"/>
    </source>
</evidence>
<dbReference type="GO" id="GO:0051537">
    <property type="term" value="F:2 iron, 2 sulfur cluster binding"/>
    <property type="evidence" value="ECO:0007669"/>
    <property type="project" value="UniProtKB-KW"/>
</dbReference>
<proteinExistence type="predicted"/>
<dbReference type="PROSITE" id="PS51085">
    <property type="entry name" value="2FE2S_FER_2"/>
    <property type="match status" value="1"/>
</dbReference>
<dbReference type="InterPro" id="IPR019574">
    <property type="entry name" value="NADH_UbQ_OxRdtase_Gsu_4Fe4S-bd"/>
</dbReference>
<dbReference type="Pfam" id="PF00384">
    <property type="entry name" value="Molybdopterin"/>
    <property type="match status" value="1"/>
</dbReference>
<protein>
    <recommendedName>
        <fullName evidence="15">Formate dehydrogenase</fullName>
    </recommendedName>
</protein>
<dbReference type="CDD" id="cd00207">
    <property type="entry name" value="fer2"/>
    <property type="match status" value="1"/>
</dbReference>
<evidence type="ECO:0000259" key="13">
    <source>
        <dbReference type="PROSITE" id="PS51839"/>
    </source>
</evidence>
<evidence type="ECO:0000256" key="9">
    <source>
        <dbReference type="ARBA" id="ARBA00034078"/>
    </source>
</evidence>
<dbReference type="SMART" id="SM00926">
    <property type="entry name" value="Molybdop_Fe4S4"/>
    <property type="match status" value="1"/>
</dbReference>
<dbReference type="Gene3D" id="3.40.228.10">
    <property type="entry name" value="Dimethylsulfoxide Reductase, domain 2"/>
    <property type="match status" value="1"/>
</dbReference>
<feature type="non-terminal residue" evidence="14">
    <location>
        <position position="775"/>
    </location>
</feature>
<keyword evidence="8" id="KW-0411">Iron-sulfur</keyword>
<keyword evidence="6" id="KW-0677">Repeat</keyword>
<organism evidence="14">
    <name type="scientific">marine metagenome</name>
    <dbReference type="NCBI Taxonomy" id="408172"/>
    <lineage>
        <taxon>unclassified sequences</taxon>
        <taxon>metagenomes</taxon>
        <taxon>ecological metagenomes</taxon>
    </lineage>
</organism>
<reference evidence="14" key="1">
    <citation type="submission" date="2018-05" db="EMBL/GenBank/DDBJ databases">
        <authorList>
            <person name="Lanie J.A."/>
            <person name="Ng W.-L."/>
            <person name="Kazmierczak K.M."/>
            <person name="Andrzejewski T.M."/>
            <person name="Davidsen T.M."/>
            <person name="Wayne K.J."/>
            <person name="Tettelin H."/>
            <person name="Glass J.I."/>
            <person name="Rusch D."/>
            <person name="Podicherti R."/>
            <person name="Tsui H.-C.T."/>
            <person name="Winkler M.E."/>
        </authorList>
    </citation>
    <scope>NUCLEOTIDE SEQUENCE</scope>
</reference>
<feature type="domain" description="2Fe-2S ferredoxin-type" evidence="10">
    <location>
        <begin position="3"/>
        <end position="90"/>
    </location>
</feature>
<evidence type="ECO:0000256" key="5">
    <source>
        <dbReference type="ARBA" id="ARBA00022723"/>
    </source>
</evidence>
<dbReference type="PROSITE" id="PS00198">
    <property type="entry name" value="4FE4S_FER_1"/>
    <property type="match status" value="1"/>
</dbReference>
<dbReference type="PROSITE" id="PS51379">
    <property type="entry name" value="4FE4S_FER_2"/>
    <property type="match status" value="2"/>
</dbReference>
<dbReference type="SUPFAM" id="SSF54862">
    <property type="entry name" value="4Fe-4S ferredoxins"/>
    <property type="match status" value="1"/>
</dbReference>
<dbReference type="AlphaFoldDB" id="A0A381YS81"/>
<dbReference type="EMBL" id="UINC01018920">
    <property type="protein sequence ID" value="SVA79820.1"/>
    <property type="molecule type" value="Genomic_DNA"/>
</dbReference>
<evidence type="ECO:0000256" key="4">
    <source>
        <dbReference type="ARBA" id="ARBA00022719"/>
    </source>
</evidence>
<keyword evidence="5" id="KW-0479">Metal-binding</keyword>
<dbReference type="GO" id="GO:0051539">
    <property type="term" value="F:4 iron, 4 sulfur cluster binding"/>
    <property type="evidence" value="ECO:0007669"/>
    <property type="project" value="UniProtKB-KW"/>
</dbReference>
<dbReference type="GO" id="GO:0046872">
    <property type="term" value="F:metal ion binding"/>
    <property type="evidence" value="ECO:0007669"/>
    <property type="project" value="UniProtKB-KW"/>
</dbReference>
<dbReference type="InterPro" id="IPR000283">
    <property type="entry name" value="NADH_UbQ_OxRdtase_75kDa_su_CS"/>
</dbReference>
<evidence type="ECO:0000256" key="8">
    <source>
        <dbReference type="ARBA" id="ARBA00023014"/>
    </source>
</evidence>
<dbReference type="GO" id="GO:0042773">
    <property type="term" value="P:ATP synthesis coupled electron transport"/>
    <property type="evidence" value="ECO:0007669"/>
    <property type="project" value="InterPro"/>
</dbReference>
<keyword evidence="7" id="KW-0408">Iron</keyword>
<dbReference type="GO" id="GO:0003954">
    <property type="term" value="F:NADH dehydrogenase activity"/>
    <property type="evidence" value="ECO:0007669"/>
    <property type="project" value="TreeGrafter"/>
</dbReference>
<dbReference type="InterPro" id="IPR050123">
    <property type="entry name" value="Prok_molybdopt-oxidoreductase"/>
</dbReference>
<keyword evidence="4" id="KW-0874">Quinone</keyword>
<dbReference type="InterPro" id="IPR006656">
    <property type="entry name" value="Mopterin_OxRdtase"/>
</dbReference>
<keyword evidence="3" id="KW-0001">2Fe-2S</keyword>
<dbReference type="FunFam" id="3.30.70.20:FF:000035">
    <property type="entry name" value="Iron hydrogenase 1"/>
    <property type="match status" value="1"/>
</dbReference>
<dbReference type="PANTHER" id="PTHR43105:SF10">
    <property type="entry name" value="NADH-QUINONE OXIDOREDUCTASE SUBUNIT G"/>
    <property type="match status" value="1"/>
</dbReference>
<evidence type="ECO:0000313" key="14">
    <source>
        <dbReference type="EMBL" id="SVA79820.1"/>
    </source>
</evidence>
<evidence type="ECO:0000256" key="7">
    <source>
        <dbReference type="ARBA" id="ARBA00023004"/>
    </source>
</evidence>
<evidence type="ECO:0000256" key="1">
    <source>
        <dbReference type="ARBA" id="ARBA00001966"/>
    </source>
</evidence>
<dbReference type="PROSITE" id="PS51839">
    <property type="entry name" value="4FE4S_HC3"/>
    <property type="match status" value="1"/>
</dbReference>
<feature type="domain" description="4Fe-4S ferredoxin-type" evidence="11">
    <location>
        <begin position="173"/>
        <end position="208"/>
    </location>
</feature>
<evidence type="ECO:0008006" key="15">
    <source>
        <dbReference type="Google" id="ProtNLM"/>
    </source>
</evidence>
<dbReference type="Gene3D" id="3.10.20.740">
    <property type="match status" value="1"/>
</dbReference>
<dbReference type="GO" id="GO:0016020">
    <property type="term" value="C:membrane"/>
    <property type="evidence" value="ECO:0007669"/>
    <property type="project" value="InterPro"/>
</dbReference>
<dbReference type="InterPro" id="IPR036010">
    <property type="entry name" value="2Fe-2S_ferredoxin-like_sf"/>
</dbReference>
<accession>A0A381YS81</accession>
<evidence type="ECO:0000259" key="12">
    <source>
        <dbReference type="PROSITE" id="PS51669"/>
    </source>
</evidence>
<dbReference type="Pfam" id="PF22117">
    <property type="entry name" value="Fer4_Nqo3"/>
    <property type="match status" value="1"/>
</dbReference>
<dbReference type="InterPro" id="IPR006963">
    <property type="entry name" value="Mopterin_OxRdtase_4Fe-4S_dom"/>
</dbReference>
<feature type="domain" description="4Fe-4S His(Cys)3-ligated-type" evidence="13">
    <location>
        <begin position="90"/>
        <end position="154"/>
    </location>
</feature>
<dbReference type="SUPFAM" id="SSF54292">
    <property type="entry name" value="2Fe-2S ferredoxin-like"/>
    <property type="match status" value="1"/>
</dbReference>
<dbReference type="InterPro" id="IPR017900">
    <property type="entry name" value="4Fe4S_Fe_S_CS"/>
</dbReference>
<evidence type="ECO:0000259" key="10">
    <source>
        <dbReference type="PROSITE" id="PS51085"/>
    </source>
</evidence>
<dbReference type="Gene3D" id="2.20.25.90">
    <property type="entry name" value="ADC-like domains"/>
    <property type="match status" value="1"/>
</dbReference>
<dbReference type="SUPFAM" id="SSF53706">
    <property type="entry name" value="Formate dehydrogenase/DMSO reductase, domains 1-3"/>
    <property type="match status" value="1"/>
</dbReference>
<dbReference type="PROSITE" id="PS00641">
    <property type="entry name" value="COMPLEX1_75K_1"/>
    <property type="match status" value="1"/>
</dbReference>
<comment type="cofactor">
    <cofactor evidence="9">
        <name>[2Fe-2S] cluster</name>
        <dbReference type="ChEBI" id="CHEBI:190135"/>
    </cofactor>
</comment>
<dbReference type="Pfam" id="PF13510">
    <property type="entry name" value="Fer2_4"/>
    <property type="match status" value="1"/>
</dbReference>
<dbReference type="InterPro" id="IPR017896">
    <property type="entry name" value="4Fe4S_Fe-S-bd"/>
</dbReference>
<dbReference type="PROSITE" id="PS51669">
    <property type="entry name" value="4FE4S_MOW_BIS_MGD"/>
    <property type="match status" value="1"/>
</dbReference>
<dbReference type="Gene3D" id="3.30.70.20">
    <property type="match status" value="1"/>
</dbReference>
<evidence type="ECO:0000256" key="2">
    <source>
        <dbReference type="ARBA" id="ARBA00022485"/>
    </source>
</evidence>
<sequence>MAEKVNLTIDGVDVQAEPGSVIIQAAMDNDLYIPYLCYYPGMKPYGACRMCVVKAEAPTPDGSYRSLPGSPASCTTPVSEGMRVDTNTDELVSLRKGILDLLISEHPHGCLNCHRIDLCGPTDVCLRHVTVNDRCVTCPKNERCELKDTVRYMEMELTTPLTYNNRHMPLEVKDPYWDMDMNLCIVCARCVRACDEVRGDSAITLKDRSGRSIIGTSQGTSLLESGCEFCGACIDVCPTGALVERDYKWDKATKKVTSTCPHCPVGCQLSLDVSKRNKIIRAIPERTAEANRGMACYKGKFGLDFVNSRKKIDKPMIRNNGVLEETTWPIALDFISDKLSNYRNGKFALIGSPRGTNEDHYVGQKFTREFMNSANVDISSNTHPEITKPLGEMIGTRTSSSRIWQLLDTECVLVVSSNITESQNVVSVPIKQAVANGTKIIVIDQRETELTRYADIWLRPRVDSEVDLIGGIMRAIIDESLEDNDACQSCEDFAEFRNSLWDYDLTDIEMTTGVPQETIREAARMFANADTSSTIYGLETVSRDLRENCTKSVVNLSLMTGNIGKGPSGIYPMFKGANEQGARDVGACAEYLPDYAESDNSAIGITDLAESLISGKIKAIEVVGDSPTFDDHQLGDFYKGFEKAEFVIAHDTFESNLTDIADVILPSSTFAEKSGTYTNLEGRVHCVNPAIGPTNEADEEWRIFSQIAQRMGASGFEFKNSSDVFAEIQQCVSLYEGIDLHQVNKSGQLIKRSPHNSKFAAVARTTVSTNGTNSE</sequence>
<comment type="cofactor">
    <cofactor evidence="1">
        <name>[4Fe-4S] cluster</name>
        <dbReference type="ChEBI" id="CHEBI:49883"/>
    </cofactor>
</comment>
<keyword evidence="2" id="KW-0004">4Fe-4S</keyword>
<dbReference type="Gene3D" id="3.40.50.740">
    <property type="match status" value="1"/>
</dbReference>